<organism evidence="2 3">
    <name type="scientific">Mariprofundus erugo</name>
    <dbReference type="NCBI Taxonomy" id="2528639"/>
    <lineage>
        <taxon>Bacteria</taxon>
        <taxon>Pseudomonadati</taxon>
        <taxon>Pseudomonadota</taxon>
        <taxon>Candidatius Mariprofundia</taxon>
        <taxon>Mariprofundales</taxon>
        <taxon>Mariprofundaceae</taxon>
        <taxon>Mariprofundus</taxon>
    </lineage>
</organism>
<reference evidence="2 3" key="1">
    <citation type="journal article" date="2019" name="Appl. Environ. Microbiol.">
        <title>Environmental Evidence and Genomic Insight of Iron-oxidizing Bacteria Preference Towards More Corrosion Resistant Stainless Steel at Higher Salinities.</title>
        <authorList>
            <person name="Garrison C.E."/>
            <person name="Price K.A."/>
            <person name="Field E.K."/>
        </authorList>
    </citation>
    <scope>NUCLEOTIDE SEQUENCE [LARGE SCALE GENOMIC DNA]</scope>
    <source>
        <strain evidence="2 3">P3</strain>
    </source>
</reference>
<dbReference type="Proteomes" id="UP000306585">
    <property type="component" value="Unassembled WGS sequence"/>
</dbReference>
<evidence type="ECO:0000313" key="2">
    <source>
        <dbReference type="EMBL" id="TLS67494.1"/>
    </source>
</evidence>
<keyword evidence="3" id="KW-1185">Reference proteome</keyword>
<gene>
    <name evidence="2" type="ORF">FEF65_06125</name>
</gene>
<dbReference type="EMBL" id="VBRY01000005">
    <property type="protein sequence ID" value="TLS67494.1"/>
    <property type="molecule type" value="Genomic_DNA"/>
</dbReference>
<accession>A0A5R9GWK6</accession>
<protein>
    <submittedName>
        <fullName evidence="2">DUF3422 domain-containing protein</fullName>
    </submittedName>
</protein>
<feature type="transmembrane region" description="Helical" evidence="1">
    <location>
        <begin position="404"/>
        <end position="424"/>
    </location>
</feature>
<keyword evidence="1" id="KW-1133">Transmembrane helix</keyword>
<dbReference type="Pfam" id="PF11902">
    <property type="entry name" value="DUF3422"/>
    <property type="match status" value="1"/>
</dbReference>
<keyword evidence="1" id="KW-0812">Transmembrane</keyword>
<keyword evidence="1" id="KW-0472">Membrane</keyword>
<evidence type="ECO:0000256" key="1">
    <source>
        <dbReference type="SAM" id="Phobius"/>
    </source>
</evidence>
<dbReference type="AlphaFoldDB" id="A0A5R9GWK6"/>
<dbReference type="RefSeq" id="WP_138238930.1">
    <property type="nucleotide sequence ID" value="NZ_VBRY01000005.1"/>
</dbReference>
<comment type="caution">
    <text evidence="2">The sequence shown here is derived from an EMBL/GenBank/DDBJ whole genome shotgun (WGS) entry which is preliminary data.</text>
</comment>
<proteinExistence type="predicted"/>
<evidence type="ECO:0000313" key="3">
    <source>
        <dbReference type="Proteomes" id="UP000306585"/>
    </source>
</evidence>
<dbReference type="InterPro" id="IPR021830">
    <property type="entry name" value="DUF3422"/>
</dbReference>
<sequence length="433" mass="49573">MDIELLDNFAHRQLLNAELHQHPYEPLSPPVRVFYIAMLVSPEQRGAEGIHLQRLLEHFGHKLEQGSNRIRRDFGDFRFKMECHQEFTRYKFVFPVSDQMQQDPFADDPMPPFLKSWLTGLPGKILIAMDLPVLPCPTDTPQTTLVERFSNCFNQQALTASQAGRSGGLVISDFMIRSDGIVRMLLFSRSSMPSQNGRLVLRLLEIETYRMLALMALPDAKALLRVLQHANTRLTEITEAIAESGGNKDEELLENLTALASHVEKLVAANYHRLSASRVYFNMITQRLDELHIKSVETTPSIDGFLKRRLEPSRMTCESVSQWLDQLSQRVAHASQLLRTRIDVRHEQQTHELLKAMNNRFHLQLRLQSAAELLSIAIFTYYAVNLLTYVGEEVCAYFSLNFDPVPFKGVAAPIMVGVALLFIWQSRKKRKIE</sequence>
<name>A0A5R9GWK6_9PROT</name>